<keyword evidence="1" id="KW-0156">Chromatin regulator</keyword>
<evidence type="ECO:0000256" key="2">
    <source>
        <dbReference type="ARBA" id="ARBA00023015"/>
    </source>
</evidence>
<keyword evidence="3" id="KW-0804">Transcription</keyword>
<keyword evidence="4" id="KW-0539">Nucleus</keyword>
<dbReference type="GO" id="GO:0006325">
    <property type="term" value="P:chromatin organization"/>
    <property type="evidence" value="ECO:0007669"/>
    <property type="project" value="UniProtKB-KW"/>
</dbReference>
<dbReference type="PROSITE" id="PS51526">
    <property type="entry name" value="RFX_DBD"/>
    <property type="match status" value="1"/>
</dbReference>
<dbReference type="PANTHER" id="PTHR22970:SF14">
    <property type="entry name" value="AT-RICH INTERACTIVE DOMAIN-CONTAINING PROTEIN 2"/>
    <property type="match status" value="1"/>
</dbReference>
<dbReference type="GO" id="GO:0006355">
    <property type="term" value="P:regulation of DNA-templated transcription"/>
    <property type="evidence" value="ECO:0007669"/>
    <property type="project" value="InterPro"/>
</dbReference>
<dbReference type="InterPro" id="IPR003150">
    <property type="entry name" value="DNA-bd_RFX"/>
</dbReference>
<sequence>MAPPRLPHEVSVDGSPEQEAFFEALRAFHDQRGTPLDLGPRVNGKHIDLFKLFNLVMQRGGYDAVSSEKLAWRKVGQDFNLGQTNTAAYAFALKSVYYKNLAAYEIKTIHNREPPPREILENISAKGGDLLNRTVENFKPPQSRDNLANGQDSDASGDEERKTPKEEKMDIDDPGSAGGRVSRGLRQAPPQRVLFQPDLSSSRQTRHASGHLQSPQPVAATSAASYLNNPSSNPNSMSFSIAGYEPKPQMPLTLRGVITPGNNPALFKERQRISREARAGKLGTSAPSYKGMMLPGTGFDGPNIYVRTLLALRSGIPEEQDYALHHLVKISHERGDKYKFEAFPGLAEGLIEKVLEVSSLYYDVKWEISFDELESKREIHVLDGMNATPDILQRIQQLQRLDTLDDLETEGFGQKLTKINEAGLVIRNMSLLDDNADYLSRQPSLRDFLSIALNLPHSSAVVELQHYALDIAEQLTKFWSLDVSDPLYTSLVAQLSSLDRSAILTSLRSLSRISMSLDSSPRLAGIAADTLRRICDWTLLDDEELVHASLDFLYQYTALPSNVELLLDALPLQPLIHHLVRLLLHSARPTTTPRLIRPAVPPTPATEIPALPLDLLELVLKSDEPERSSLWLRACFQEDPDADITQIALWQAYQARFAEFSTPLSALLPAAEFIKNVSSTFAGANAQVINGPNPKFIIKGIRPRHLPMDPKGRVYAKCLWIAPGDTKACGEFLLTPAQTWEHVVKTHLRVPVRDDGRYDLQPAHERRAYDCHWAGCRHFAASAGSDSAFEVGMHLKTHLPDSSPKAERRQVHNRSFSVSGTAGVRAAAATSGGDGGWGRGRWGGGGDGGAEGGEGGGRFAAELVEYGGG</sequence>
<dbReference type="SUPFAM" id="SSF46774">
    <property type="entry name" value="ARID-like"/>
    <property type="match status" value="1"/>
</dbReference>
<dbReference type="InterPro" id="IPR052406">
    <property type="entry name" value="Chromatin_Remodeling_Comp"/>
</dbReference>
<dbReference type="PROSITE" id="PS51011">
    <property type="entry name" value="ARID"/>
    <property type="match status" value="1"/>
</dbReference>
<dbReference type="InterPro" id="IPR001606">
    <property type="entry name" value="ARID_dom"/>
</dbReference>
<evidence type="ECO:0000256" key="4">
    <source>
        <dbReference type="ARBA" id="ARBA00023242"/>
    </source>
</evidence>
<dbReference type="PANTHER" id="PTHR22970">
    <property type="entry name" value="AT-RICH INTERACTIVE DOMAIN-CONTAINING PROTEIN 2"/>
    <property type="match status" value="1"/>
</dbReference>
<proteinExistence type="predicted"/>
<dbReference type="GO" id="GO:0016586">
    <property type="term" value="C:RSC-type complex"/>
    <property type="evidence" value="ECO:0007669"/>
    <property type="project" value="TreeGrafter"/>
</dbReference>
<dbReference type="OrthoDB" id="338531at2759"/>
<dbReference type="AlphaFoldDB" id="A0A5M8PW83"/>
<feature type="domain" description="ARID" evidence="6">
    <location>
        <begin position="15"/>
        <end position="109"/>
    </location>
</feature>
<evidence type="ECO:0000256" key="3">
    <source>
        <dbReference type="ARBA" id="ARBA00023163"/>
    </source>
</evidence>
<dbReference type="Proteomes" id="UP000324767">
    <property type="component" value="Unassembled WGS sequence"/>
</dbReference>
<evidence type="ECO:0000259" key="7">
    <source>
        <dbReference type="PROSITE" id="PS51526"/>
    </source>
</evidence>
<evidence type="ECO:0000313" key="8">
    <source>
        <dbReference type="EMBL" id="KAA6413314.1"/>
    </source>
</evidence>
<dbReference type="SMART" id="SM01014">
    <property type="entry name" value="ARID"/>
    <property type="match status" value="1"/>
</dbReference>
<feature type="compositionally biased region" description="Gly residues" evidence="5">
    <location>
        <begin position="832"/>
        <end position="857"/>
    </location>
</feature>
<feature type="region of interest" description="Disordered" evidence="5">
    <location>
        <begin position="799"/>
        <end position="857"/>
    </location>
</feature>
<dbReference type="SMART" id="SM00501">
    <property type="entry name" value="BRIGHT"/>
    <property type="match status" value="1"/>
</dbReference>
<dbReference type="GO" id="GO:0003677">
    <property type="term" value="F:DNA binding"/>
    <property type="evidence" value="ECO:0007669"/>
    <property type="project" value="InterPro"/>
</dbReference>
<dbReference type="EMBL" id="VXIT01000004">
    <property type="protein sequence ID" value="KAA6413314.1"/>
    <property type="molecule type" value="Genomic_DNA"/>
</dbReference>
<gene>
    <name evidence="8" type="ORF">FRX48_03058</name>
</gene>
<organism evidence="8 9">
    <name type="scientific">Lasallia pustulata</name>
    <dbReference type="NCBI Taxonomy" id="136370"/>
    <lineage>
        <taxon>Eukaryota</taxon>
        <taxon>Fungi</taxon>
        <taxon>Dikarya</taxon>
        <taxon>Ascomycota</taxon>
        <taxon>Pezizomycotina</taxon>
        <taxon>Lecanoromycetes</taxon>
        <taxon>OSLEUM clade</taxon>
        <taxon>Umbilicariomycetidae</taxon>
        <taxon>Umbilicariales</taxon>
        <taxon>Umbilicariaceae</taxon>
        <taxon>Lasallia</taxon>
    </lineage>
</organism>
<name>A0A5M8PW83_9LECA</name>
<dbReference type="InterPro" id="IPR036431">
    <property type="entry name" value="ARID_dom_sf"/>
</dbReference>
<keyword evidence="2" id="KW-0805">Transcription regulation</keyword>
<evidence type="ECO:0000313" key="9">
    <source>
        <dbReference type="Proteomes" id="UP000324767"/>
    </source>
</evidence>
<evidence type="ECO:0000259" key="6">
    <source>
        <dbReference type="PROSITE" id="PS51011"/>
    </source>
</evidence>
<comment type="caution">
    <text evidence="8">The sequence shown here is derived from an EMBL/GenBank/DDBJ whole genome shotgun (WGS) entry which is preliminary data.</text>
</comment>
<protein>
    <submittedName>
        <fullName evidence="8">RSC complex subunit Rsc9</fullName>
    </submittedName>
</protein>
<feature type="compositionally biased region" description="Basic and acidic residues" evidence="5">
    <location>
        <begin position="158"/>
        <end position="168"/>
    </location>
</feature>
<dbReference type="FunFam" id="1.10.150.60:FF:000021">
    <property type="entry name" value="Chromatin structure-remodeling complex subunit rsc9"/>
    <property type="match status" value="1"/>
</dbReference>
<dbReference type="Pfam" id="PF01388">
    <property type="entry name" value="ARID"/>
    <property type="match status" value="1"/>
</dbReference>
<dbReference type="CDD" id="cd16100">
    <property type="entry name" value="ARID"/>
    <property type="match status" value="1"/>
</dbReference>
<evidence type="ECO:0000256" key="1">
    <source>
        <dbReference type="ARBA" id="ARBA00022853"/>
    </source>
</evidence>
<reference evidence="8 9" key="1">
    <citation type="submission" date="2019-09" db="EMBL/GenBank/DDBJ databases">
        <title>The hologenome of the rock-dwelling lichen Lasallia pustulata.</title>
        <authorList>
            <person name="Greshake Tzovaras B."/>
            <person name="Segers F."/>
            <person name="Bicker A."/>
            <person name="Dal Grande F."/>
            <person name="Otte J."/>
            <person name="Hankeln T."/>
            <person name="Schmitt I."/>
            <person name="Ebersberger I."/>
        </authorList>
    </citation>
    <scope>NUCLEOTIDE SEQUENCE [LARGE SCALE GENOMIC DNA]</scope>
    <source>
        <strain evidence="8">A1-1</strain>
    </source>
</reference>
<accession>A0A5M8PW83</accession>
<dbReference type="Gene3D" id="1.10.150.60">
    <property type="entry name" value="ARID DNA-binding domain"/>
    <property type="match status" value="1"/>
</dbReference>
<feature type="domain" description="RFX-type winged-helix" evidence="7">
    <location>
        <begin position="628"/>
        <end position="705"/>
    </location>
</feature>
<evidence type="ECO:0000256" key="5">
    <source>
        <dbReference type="SAM" id="MobiDB-lite"/>
    </source>
</evidence>
<feature type="compositionally biased region" description="Polar residues" evidence="5">
    <location>
        <begin position="143"/>
        <end position="154"/>
    </location>
</feature>
<feature type="region of interest" description="Disordered" evidence="5">
    <location>
        <begin position="133"/>
        <end position="219"/>
    </location>
</feature>